<dbReference type="EMBL" id="PRLP01000021">
    <property type="protein sequence ID" value="PPC78020.1"/>
    <property type="molecule type" value="Genomic_DNA"/>
</dbReference>
<feature type="transmembrane region" description="Helical" evidence="1">
    <location>
        <begin position="114"/>
        <end position="135"/>
    </location>
</feature>
<keyword evidence="1" id="KW-0472">Membrane</keyword>
<gene>
    <name evidence="4" type="ORF">C4K68_07155</name>
</gene>
<dbReference type="Pfam" id="PF11141">
    <property type="entry name" value="DUF2914"/>
    <property type="match status" value="1"/>
</dbReference>
<comment type="caution">
    <text evidence="4">The sequence shown here is derived from an EMBL/GenBank/DDBJ whole genome shotgun (WGS) entry which is preliminary data.</text>
</comment>
<evidence type="ECO:0000259" key="2">
    <source>
        <dbReference type="Pfam" id="PF11141"/>
    </source>
</evidence>
<evidence type="ECO:0000313" key="5">
    <source>
        <dbReference type="Proteomes" id="UP000238196"/>
    </source>
</evidence>
<dbReference type="Proteomes" id="UP000238196">
    <property type="component" value="Unassembled WGS sequence"/>
</dbReference>
<dbReference type="AlphaFoldDB" id="A0A2S5KTE7"/>
<feature type="transmembrane region" description="Helical" evidence="1">
    <location>
        <begin position="23"/>
        <end position="42"/>
    </location>
</feature>
<feature type="domain" description="DUF2914" evidence="2">
    <location>
        <begin position="275"/>
        <end position="340"/>
    </location>
</feature>
<protein>
    <submittedName>
        <fullName evidence="4">DUF2914 domain-containing protein</fullName>
    </submittedName>
</protein>
<dbReference type="InterPro" id="IPR016937">
    <property type="entry name" value="UCP029727"/>
</dbReference>
<name>A0A2S5KTE7_9PROT</name>
<accession>A0A2S5KTE7</accession>
<dbReference type="Pfam" id="PF19346">
    <property type="entry name" value="DUF5924"/>
    <property type="match status" value="1"/>
</dbReference>
<evidence type="ECO:0000259" key="3">
    <source>
        <dbReference type="Pfam" id="PF19346"/>
    </source>
</evidence>
<dbReference type="PIRSF" id="PIRSF029727">
    <property type="entry name" value="UCP029727"/>
    <property type="match status" value="1"/>
</dbReference>
<reference evidence="4 5" key="1">
    <citation type="submission" date="2018-02" db="EMBL/GenBank/DDBJ databases">
        <title>novel marine gammaproteobacteria from coastal saline agro ecosystem.</title>
        <authorList>
            <person name="Krishnan R."/>
            <person name="Ramesh Kumar N."/>
        </authorList>
    </citation>
    <scope>NUCLEOTIDE SEQUENCE [LARGE SCALE GENOMIC DNA]</scope>
    <source>
        <strain evidence="4 5">228</strain>
    </source>
</reference>
<feature type="transmembrane region" description="Helical" evidence="1">
    <location>
        <begin position="48"/>
        <end position="65"/>
    </location>
</feature>
<feature type="transmembrane region" description="Helical" evidence="1">
    <location>
        <begin position="147"/>
        <end position="166"/>
    </location>
</feature>
<organism evidence="4 5">
    <name type="scientific">Proteobacteria bacterium 228</name>
    <dbReference type="NCBI Taxonomy" id="2083153"/>
    <lineage>
        <taxon>Bacteria</taxon>
        <taxon>Pseudomonadati</taxon>
        <taxon>Pseudomonadota</taxon>
    </lineage>
</organism>
<evidence type="ECO:0000313" key="4">
    <source>
        <dbReference type="EMBL" id="PPC78020.1"/>
    </source>
</evidence>
<dbReference type="InterPro" id="IPR022606">
    <property type="entry name" value="DUF2914"/>
</dbReference>
<dbReference type="InterPro" id="IPR045968">
    <property type="entry name" value="DUF5924"/>
</dbReference>
<keyword evidence="1" id="KW-0812">Transmembrane</keyword>
<evidence type="ECO:0000256" key="1">
    <source>
        <dbReference type="SAM" id="Phobius"/>
    </source>
</evidence>
<dbReference type="OrthoDB" id="5289077at2"/>
<feature type="domain" description="DUF5924" evidence="3">
    <location>
        <begin position="8"/>
        <end position="264"/>
    </location>
</feature>
<sequence length="341" mass="38723">MLATSKHHLQSLLTRVLGLIQRYPRVLALFGFCSGLASFFLVDRQHRAGQVIAIIMLVSWLWLVLENLLTDKIARRFGLYLPPALLRYVTQLIHQESLFFTLPFFAVTTAWSSGQAVFTGLLGVAALISITDPLYYKWLSNRRWLFLAYHNLSLFAVLLTVLPLILHLSTTQSYQLALATTVALSLPSRLVSLSQQTPWRWAVAVVLTGVIAFAGWLGRAWVPPATLWLQEMAITSQFDSRSRAPGDSLSSLTEQQLRDQGLYAYTAINAPRGLDERIYHQWIYNGKELDRIPLDIHGGREQGYRAWSRKQNFPREVVGEWQVKVLTEDGQVIGTLRFEVQ</sequence>
<keyword evidence="1" id="KW-1133">Transmembrane helix</keyword>
<feature type="transmembrane region" description="Helical" evidence="1">
    <location>
        <begin position="199"/>
        <end position="222"/>
    </location>
</feature>
<proteinExistence type="predicted"/>